<feature type="transmembrane region" description="Helical" evidence="1">
    <location>
        <begin position="63"/>
        <end position="82"/>
    </location>
</feature>
<evidence type="ECO:0000256" key="1">
    <source>
        <dbReference type="SAM" id="Phobius"/>
    </source>
</evidence>
<comment type="caution">
    <text evidence="2">The sequence shown here is derived from an EMBL/GenBank/DDBJ whole genome shotgun (WGS) entry which is preliminary data.</text>
</comment>
<proteinExistence type="predicted"/>
<feature type="transmembrane region" description="Helical" evidence="1">
    <location>
        <begin position="29"/>
        <end position="51"/>
    </location>
</feature>
<sequence length="133" mass="14235">MDILQIVGLGLIAVFLILTVKTQSSTAAMLISLLTGVFLFAFMVPPIRLVFEEIQRLALQANVDLKLLGTILKIIAIAYIAEFGAQLVRDSGESGLASKIEFAGKILILVLAIPIVRVVVDTIMQVMIRGGAG</sequence>
<keyword evidence="1" id="KW-1133">Transmembrane helix</keyword>
<dbReference type="OrthoDB" id="1682150at2"/>
<dbReference type="EMBL" id="BDUF01000068">
    <property type="protein sequence ID" value="GAX90904.1"/>
    <property type="molecule type" value="Genomic_DNA"/>
</dbReference>
<dbReference type="NCBIfam" id="TIGR02849">
    <property type="entry name" value="spore_III_AD"/>
    <property type="match status" value="1"/>
</dbReference>
<keyword evidence="1" id="KW-0472">Membrane</keyword>
<gene>
    <name evidence="2" type="ORF">EFBL_2546</name>
</gene>
<dbReference type="Pfam" id="PF06686">
    <property type="entry name" value="SpoIIIAC"/>
    <property type="match status" value="2"/>
</dbReference>
<dbReference type="RefSeq" id="WP_096182628.1">
    <property type="nucleotide sequence ID" value="NZ_BDUF01000068.1"/>
</dbReference>
<dbReference type="InterPro" id="IPR014211">
    <property type="entry name" value="Spore_III_AD"/>
</dbReference>
<dbReference type="AlphaFoldDB" id="A0A292YR71"/>
<feature type="transmembrane region" description="Helical" evidence="1">
    <location>
        <begin position="102"/>
        <end position="120"/>
    </location>
</feature>
<accession>A0A292YR71</accession>
<organism evidence="2 3">
    <name type="scientific">Effusibacillus lacus</name>
    <dbReference type="NCBI Taxonomy" id="1348429"/>
    <lineage>
        <taxon>Bacteria</taxon>
        <taxon>Bacillati</taxon>
        <taxon>Bacillota</taxon>
        <taxon>Bacilli</taxon>
        <taxon>Bacillales</taxon>
        <taxon>Alicyclobacillaceae</taxon>
        <taxon>Effusibacillus</taxon>
    </lineage>
</organism>
<reference evidence="3" key="1">
    <citation type="submission" date="2017-07" db="EMBL/GenBank/DDBJ databases">
        <title>Draft genome sequence of Effusibacillus lacus strain skLN1.</title>
        <authorList>
            <person name="Watanabe M."/>
            <person name="Kojima H."/>
            <person name="Fukui M."/>
        </authorList>
    </citation>
    <scope>NUCLEOTIDE SEQUENCE [LARGE SCALE GENOMIC DNA]</scope>
    <source>
        <strain evidence="3">skLN1</strain>
    </source>
</reference>
<name>A0A292YR71_9BACL</name>
<evidence type="ECO:0000313" key="3">
    <source>
        <dbReference type="Proteomes" id="UP000217785"/>
    </source>
</evidence>
<dbReference type="Proteomes" id="UP000217785">
    <property type="component" value="Unassembled WGS sequence"/>
</dbReference>
<keyword evidence="3" id="KW-1185">Reference proteome</keyword>
<keyword evidence="1" id="KW-0812">Transmembrane</keyword>
<protein>
    <submittedName>
        <fullName evidence="2">Stage III sporulation protein AD</fullName>
    </submittedName>
</protein>
<dbReference type="InterPro" id="IPR025664">
    <property type="entry name" value="Spore_III_AC/AD"/>
</dbReference>
<evidence type="ECO:0000313" key="2">
    <source>
        <dbReference type="EMBL" id="GAX90904.1"/>
    </source>
</evidence>